<dbReference type="Proteomes" id="UP000621856">
    <property type="component" value="Unassembled WGS sequence"/>
</dbReference>
<gene>
    <name evidence="15" type="ORF">FF098_011730</name>
    <name evidence="14" type="ORF">GCM10011355_23580</name>
</gene>
<keyword evidence="3" id="KW-0813">Transport</keyword>
<evidence type="ECO:0000256" key="13">
    <source>
        <dbReference type="SAM" id="Phobius"/>
    </source>
</evidence>
<evidence type="ECO:0000256" key="9">
    <source>
        <dbReference type="ARBA" id="ARBA00023065"/>
    </source>
</evidence>
<sequence length="252" mass="28776">MIRQAVTDGLEAREIDHDPHFQWRGRNVTRIENLSDIVFALALGMLVSASSPPIDFTDLKFHLLGIIPVTAGFAILLLVWNMHFVYFRRYGLGDRTTIFLNAILLLLILFIAYPLRFIFDALFSYILIAFGHTARIEALGIFDTMMAGELMRYYAIGYALIFAVYALMYRHALKRADEIGLSTKERMLTALSVQVFIMQIIIASAVAILAAMPPLWVWASFLFFFNWPAGYGLRWLYHRKLRKLEQAEGATG</sequence>
<evidence type="ECO:0000256" key="3">
    <source>
        <dbReference type="ARBA" id="ARBA00022448"/>
    </source>
</evidence>
<feature type="transmembrane region" description="Helical" evidence="13">
    <location>
        <begin position="63"/>
        <end position="86"/>
    </location>
</feature>
<feature type="transmembrane region" description="Helical" evidence="13">
    <location>
        <begin position="150"/>
        <end position="168"/>
    </location>
</feature>
<evidence type="ECO:0000313" key="16">
    <source>
        <dbReference type="Proteomes" id="UP000621856"/>
    </source>
</evidence>
<feature type="transmembrane region" description="Helical" evidence="13">
    <location>
        <begin position="188"/>
        <end position="209"/>
    </location>
</feature>
<evidence type="ECO:0000256" key="11">
    <source>
        <dbReference type="ARBA" id="ARBA00023303"/>
    </source>
</evidence>
<dbReference type="InterPro" id="IPR010617">
    <property type="entry name" value="TMEM175-like"/>
</dbReference>
<dbReference type="Proteomes" id="UP000818603">
    <property type="component" value="Unassembled WGS sequence"/>
</dbReference>
<evidence type="ECO:0000313" key="14">
    <source>
        <dbReference type="EMBL" id="GGH98898.1"/>
    </source>
</evidence>
<proteinExistence type="inferred from homology"/>
<keyword evidence="6" id="KW-0631">Potassium channel</keyword>
<reference evidence="15 17" key="2">
    <citation type="submission" date="2020-02" db="EMBL/GenBank/DDBJ databases">
        <title>Genome sequence of Parvularcula flava strain NH6-79.</title>
        <authorList>
            <person name="Abdul Karim M.H."/>
            <person name="Lam M.Q."/>
            <person name="Chen S.J."/>
            <person name="Yahya A."/>
            <person name="Shahir S."/>
            <person name="Shamsir M.S."/>
            <person name="Chong C.S."/>
        </authorList>
    </citation>
    <scope>NUCLEOTIDE SEQUENCE [LARGE SCALE GENOMIC DNA]</scope>
    <source>
        <strain evidence="15 17">NH6-79</strain>
    </source>
</reference>
<feature type="transmembrane region" description="Helical" evidence="13">
    <location>
        <begin position="34"/>
        <end position="51"/>
    </location>
</feature>
<dbReference type="EMBL" id="VCJR02000002">
    <property type="protein sequence ID" value="NHK28578.1"/>
    <property type="molecule type" value="Genomic_DNA"/>
</dbReference>
<reference evidence="14" key="1">
    <citation type="journal article" date="2014" name="Int. J. Syst. Evol. Microbiol.">
        <title>Complete genome sequence of Corynebacterium casei LMG S-19264T (=DSM 44701T), isolated from a smear-ripened cheese.</title>
        <authorList>
            <consortium name="US DOE Joint Genome Institute (JGI-PGF)"/>
            <person name="Walter F."/>
            <person name="Albersmeier A."/>
            <person name="Kalinowski J."/>
            <person name="Ruckert C."/>
        </authorList>
    </citation>
    <scope>NUCLEOTIDE SEQUENCE</scope>
    <source>
        <strain evidence="14">CGMCC 1.14984</strain>
    </source>
</reference>
<comment type="similarity">
    <text evidence="2">Belongs to the TMEM175 family.</text>
</comment>
<keyword evidence="8 13" id="KW-1133">Transmembrane helix</keyword>
<evidence type="ECO:0000256" key="8">
    <source>
        <dbReference type="ARBA" id="ARBA00022989"/>
    </source>
</evidence>
<keyword evidence="17" id="KW-1185">Reference proteome</keyword>
<evidence type="ECO:0000256" key="10">
    <source>
        <dbReference type="ARBA" id="ARBA00023136"/>
    </source>
</evidence>
<dbReference type="GO" id="GO:0005267">
    <property type="term" value="F:potassium channel activity"/>
    <property type="evidence" value="ECO:0007669"/>
    <property type="project" value="UniProtKB-KW"/>
</dbReference>
<dbReference type="Pfam" id="PF06736">
    <property type="entry name" value="TMEM175"/>
    <property type="match status" value="1"/>
</dbReference>
<comment type="catalytic activity">
    <reaction evidence="12">
        <text>K(+)(in) = K(+)(out)</text>
        <dbReference type="Rhea" id="RHEA:29463"/>
        <dbReference type="ChEBI" id="CHEBI:29103"/>
    </reaction>
</comment>
<dbReference type="GO" id="GO:0015252">
    <property type="term" value="F:proton channel activity"/>
    <property type="evidence" value="ECO:0007669"/>
    <property type="project" value="InterPro"/>
</dbReference>
<dbReference type="GO" id="GO:0016020">
    <property type="term" value="C:membrane"/>
    <property type="evidence" value="ECO:0007669"/>
    <property type="project" value="UniProtKB-SubCell"/>
</dbReference>
<comment type="subcellular location">
    <subcellularLocation>
        <location evidence="1">Membrane</location>
        <topology evidence="1">Multi-pass membrane protein</topology>
    </subcellularLocation>
</comment>
<keyword evidence="11" id="KW-0407">Ion channel</keyword>
<evidence type="ECO:0000256" key="4">
    <source>
        <dbReference type="ARBA" id="ARBA00022538"/>
    </source>
</evidence>
<keyword evidence="7" id="KW-0630">Potassium</keyword>
<evidence type="ECO:0000256" key="12">
    <source>
        <dbReference type="ARBA" id="ARBA00034430"/>
    </source>
</evidence>
<keyword evidence="9" id="KW-0406">Ion transport</keyword>
<dbReference type="AlphaFoldDB" id="A0A8J3A4K4"/>
<comment type="caution">
    <text evidence="14">The sequence shown here is derived from an EMBL/GenBank/DDBJ whole genome shotgun (WGS) entry which is preliminary data.</text>
</comment>
<evidence type="ECO:0000256" key="1">
    <source>
        <dbReference type="ARBA" id="ARBA00004141"/>
    </source>
</evidence>
<keyword evidence="5 13" id="KW-0812">Transmembrane</keyword>
<feature type="transmembrane region" description="Helical" evidence="13">
    <location>
        <begin position="215"/>
        <end position="237"/>
    </location>
</feature>
<evidence type="ECO:0000313" key="17">
    <source>
        <dbReference type="Proteomes" id="UP000818603"/>
    </source>
</evidence>
<keyword evidence="10 13" id="KW-0472">Membrane</keyword>
<name>A0A8J3A4K4_9PROT</name>
<dbReference type="RefSeq" id="WP_166426501.1">
    <property type="nucleotide sequence ID" value="NZ_BMGZ01000002.1"/>
</dbReference>
<evidence type="ECO:0000256" key="2">
    <source>
        <dbReference type="ARBA" id="ARBA00006920"/>
    </source>
</evidence>
<evidence type="ECO:0000256" key="5">
    <source>
        <dbReference type="ARBA" id="ARBA00022692"/>
    </source>
</evidence>
<accession>A0A8J3A4K4</accession>
<evidence type="ECO:0000256" key="7">
    <source>
        <dbReference type="ARBA" id="ARBA00022958"/>
    </source>
</evidence>
<organism evidence="14 16">
    <name type="scientific">Aquisalinus luteolus</name>
    <dbReference type="NCBI Taxonomy" id="1566827"/>
    <lineage>
        <taxon>Bacteria</taxon>
        <taxon>Pseudomonadati</taxon>
        <taxon>Pseudomonadota</taxon>
        <taxon>Alphaproteobacteria</taxon>
        <taxon>Parvularculales</taxon>
        <taxon>Parvularculaceae</taxon>
        <taxon>Aquisalinus</taxon>
    </lineage>
</organism>
<protein>
    <submittedName>
        <fullName evidence="15">DUF1211 domain-containing protein</fullName>
    </submittedName>
</protein>
<feature type="transmembrane region" description="Helical" evidence="13">
    <location>
        <begin position="98"/>
        <end position="130"/>
    </location>
</feature>
<reference evidence="14" key="3">
    <citation type="submission" date="2020-09" db="EMBL/GenBank/DDBJ databases">
        <authorList>
            <person name="Sun Q."/>
            <person name="Zhou Y."/>
        </authorList>
    </citation>
    <scope>NUCLEOTIDE SEQUENCE</scope>
    <source>
        <strain evidence="14">CGMCC 1.14984</strain>
    </source>
</reference>
<dbReference type="EMBL" id="BMGZ01000002">
    <property type="protein sequence ID" value="GGH98898.1"/>
    <property type="molecule type" value="Genomic_DNA"/>
</dbReference>
<evidence type="ECO:0000313" key="15">
    <source>
        <dbReference type="EMBL" id="NHK28578.1"/>
    </source>
</evidence>
<evidence type="ECO:0000256" key="6">
    <source>
        <dbReference type="ARBA" id="ARBA00022826"/>
    </source>
</evidence>
<keyword evidence="4" id="KW-0633">Potassium transport</keyword>